<dbReference type="GO" id="GO:0004540">
    <property type="term" value="F:RNA nuclease activity"/>
    <property type="evidence" value="ECO:0007669"/>
    <property type="project" value="InterPro"/>
</dbReference>
<dbReference type="PANTHER" id="PTHR14379">
    <property type="entry name" value="LIMKAIN B LKAP"/>
    <property type="match status" value="1"/>
</dbReference>
<dbReference type="GO" id="GO:1905762">
    <property type="term" value="F:CCR4-NOT complex binding"/>
    <property type="evidence" value="ECO:0007669"/>
    <property type="project" value="TreeGrafter"/>
</dbReference>
<gene>
    <name evidence="3" type="ORF">EW026_g1287</name>
</gene>
<dbReference type="Gene3D" id="3.40.50.1010">
    <property type="entry name" value="5'-nuclease"/>
    <property type="match status" value="1"/>
</dbReference>
<reference evidence="3 4" key="1">
    <citation type="submission" date="2019-02" db="EMBL/GenBank/DDBJ databases">
        <title>Genome sequencing of the rare red list fungi Phlebia centrifuga.</title>
        <authorList>
            <person name="Buettner E."/>
            <person name="Kellner H."/>
        </authorList>
    </citation>
    <scope>NUCLEOTIDE SEQUENCE [LARGE SCALE GENOMIC DNA]</scope>
    <source>
        <strain evidence="3 4">DSM 108282</strain>
    </source>
</reference>
<dbReference type="CDD" id="cd10910">
    <property type="entry name" value="PIN_limkain_b1_N_like"/>
    <property type="match status" value="1"/>
</dbReference>
<accession>A0A4S4KSN5</accession>
<evidence type="ECO:0000256" key="1">
    <source>
        <dbReference type="SAM" id="MobiDB-lite"/>
    </source>
</evidence>
<name>A0A4S4KSN5_9APHY</name>
<organism evidence="3 4">
    <name type="scientific">Hermanssonia centrifuga</name>
    <dbReference type="NCBI Taxonomy" id="98765"/>
    <lineage>
        <taxon>Eukaryota</taxon>
        <taxon>Fungi</taxon>
        <taxon>Dikarya</taxon>
        <taxon>Basidiomycota</taxon>
        <taxon>Agaricomycotina</taxon>
        <taxon>Agaricomycetes</taxon>
        <taxon>Polyporales</taxon>
        <taxon>Meruliaceae</taxon>
        <taxon>Hermanssonia</taxon>
    </lineage>
</organism>
<feature type="region of interest" description="Disordered" evidence="1">
    <location>
        <begin position="321"/>
        <end position="343"/>
    </location>
</feature>
<evidence type="ECO:0000313" key="4">
    <source>
        <dbReference type="Proteomes" id="UP000309038"/>
    </source>
</evidence>
<comment type="caution">
    <text evidence="3">The sequence shown here is derived from an EMBL/GenBank/DDBJ whole genome shotgun (WGS) entry which is preliminary data.</text>
</comment>
<keyword evidence="4" id="KW-1185">Reference proteome</keyword>
<dbReference type="EMBL" id="SGPJ01000024">
    <property type="protein sequence ID" value="THH01407.1"/>
    <property type="molecule type" value="Genomic_DNA"/>
</dbReference>
<dbReference type="GO" id="GO:0010468">
    <property type="term" value="P:regulation of gene expression"/>
    <property type="evidence" value="ECO:0007669"/>
    <property type="project" value="InterPro"/>
</dbReference>
<dbReference type="Proteomes" id="UP000309038">
    <property type="component" value="Unassembled WGS sequence"/>
</dbReference>
<evidence type="ECO:0000259" key="2">
    <source>
        <dbReference type="Pfam" id="PF01936"/>
    </source>
</evidence>
<dbReference type="InterPro" id="IPR021139">
    <property type="entry name" value="NYN"/>
</dbReference>
<proteinExistence type="predicted"/>
<dbReference type="PANTHER" id="PTHR14379:SF3">
    <property type="entry name" value="MEIOSIS REGULATOR AND MRNA STABILITY FACTOR 1"/>
    <property type="match status" value="1"/>
</dbReference>
<dbReference type="InterPro" id="IPR024768">
    <property type="entry name" value="Marf1"/>
</dbReference>
<dbReference type="AlphaFoldDB" id="A0A4S4KSN5"/>
<feature type="domain" description="NYN" evidence="2">
    <location>
        <begin position="9"/>
        <end position="148"/>
    </location>
</feature>
<feature type="compositionally biased region" description="Polar residues" evidence="1">
    <location>
        <begin position="268"/>
        <end position="284"/>
    </location>
</feature>
<feature type="region of interest" description="Disordered" evidence="1">
    <location>
        <begin position="247"/>
        <end position="284"/>
    </location>
</feature>
<protein>
    <recommendedName>
        <fullName evidence="2">NYN domain-containing protein</fullName>
    </recommendedName>
</protein>
<evidence type="ECO:0000313" key="3">
    <source>
        <dbReference type="EMBL" id="THH01407.1"/>
    </source>
</evidence>
<sequence>MSSVEQDAVAIFWDYENCEMPASADAFTISNGIRRLSHAYGIVKVFRAYFEMSDLTSQRSISMRSDLQSCGVSLIDCPHNNRKDVADKMILADMLVHAMDHPAPSTVILISGDRDFAYAVSLLRLRKYKIVVIAPSTLHNSLKTQATTAYEWPRSVLEFNNNGYDLGLPWAARGRVVHGSDMRTNLPVLTQGTQVVSEVPIPLNPRSPVFPRPDLSYAAKDPVIPVHSDMTRHSRSPSLGVLSEKTAQGHALTTPSKPSFADAVSGGSVASPQTSPQKCSAVPQDNNCKLSPAWRPMPVQAAAAPTSVTTDSSLNIFDEKQHPLGSLSSESKQPGESCEDDDDDFKIALNDEHLVPDLKAMDMRDGRHSDYSQESLEQGSPEFTLLSSPLAGAERGSISSNISVMSPLAGTERDFVPTLQDPTGLAVHDSTQLNPDIVIPTVAMARLRRPPSKFKLLVRVLERERLRGNTRVVFSQLGSMLRAEHPSVYQRAGAAQLKDYIAMAEQDGVVIVGSSRCDWENGNKWTALHPVFHGKPQELLAQPQVVLSSL</sequence>
<dbReference type="GO" id="GO:0005777">
    <property type="term" value="C:peroxisome"/>
    <property type="evidence" value="ECO:0007669"/>
    <property type="project" value="InterPro"/>
</dbReference>
<dbReference type="Pfam" id="PF01936">
    <property type="entry name" value="NYN"/>
    <property type="match status" value="1"/>
</dbReference>